<feature type="repeat" description="RCC1" evidence="1">
    <location>
        <begin position="265"/>
        <end position="315"/>
    </location>
</feature>
<name>A0A0J0XN72_9TREE</name>
<dbReference type="InterPro" id="IPR009091">
    <property type="entry name" value="RCC1/BLIP-II"/>
</dbReference>
<feature type="compositionally biased region" description="Acidic residues" evidence="2">
    <location>
        <begin position="214"/>
        <end position="248"/>
    </location>
</feature>
<dbReference type="AlphaFoldDB" id="A0A0J0XN72"/>
<dbReference type="PROSITE" id="PS50012">
    <property type="entry name" value="RCC1_3"/>
    <property type="match status" value="1"/>
</dbReference>
<sequence length="315" mass="33192">MPIYAFGATPAGRIRAPTQIYPLSGDDDARVAFHSWTHTLLHTREGLLQLPDTLLPSALVVGGDKPQMVHIDSPEGRWDGVAVTDAGPALGISGGGVYVLPPASPAHSRTKPASPTNLASLEKLEHPLLRGRMAAVATESRAAILAGGEVLEVVWEWRGGRVRLEVVEEIGGLDVQRIVAGRGDRIGAVTRAGEAYVLEPGGDVRRISLREREEGGEEDGAVSDEGEEAEEDAGGDAADNDDDDDDNGITDLALGPDYELVLASGEVWARGNNDFGQLGQGHTRTVEGWVRVPVPPARRVFAGRLSAVVECGAGA</sequence>
<accession>A0A0J0XN72</accession>
<evidence type="ECO:0000313" key="4">
    <source>
        <dbReference type="Proteomes" id="UP000053611"/>
    </source>
</evidence>
<dbReference type="RefSeq" id="XP_018279023.1">
    <property type="nucleotide sequence ID" value="XM_018426652.1"/>
</dbReference>
<gene>
    <name evidence="3" type="ORF">CC85DRAFT_328117</name>
</gene>
<dbReference type="GeneID" id="28987255"/>
<keyword evidence="4" id="KW-1185">Reference proteome</keyword>
<dbReference type="Gene3D" id="2.130.10.30">
    <property type="entry name" value="Regulator of chromosome condensation 1/beta-lactamase-inhibitor protein II"/>
    <property type="match status" value="1"/>
</dbReference>
<evidence type="ECO:0000313" key="3">
    <source>
        <dbReference type="EMBL" id="KLT42532.1"/>
    </source>
</evidence>
<dbReference type="InterPro" id="IPR000408">
    <property type="entry name" value="Reg_chr_condens"/>
</dbReference>
<dbReference type="OrthoDB" id="5370059at2759"/>
<feature type="region of interest" description="Disordered" evidence="2">
    <location>
        <begin position="207"/>
        <end position="251"/>
    </location>
</feature>
<dbReference type="Proteomes" id="UP000053611">
    <property type="component" value="Unassembled WGS sequence"/>
</dbReference>
<dbReference type="SUPFAM" id="SSF50985">
    <property type="entry name" value="RCC1/BLIP-II"/>
    <property type="match status" value="1"/>
</dbReference>
<reference evidence="3 4" key="1">
    <citation type="submission" date="2015-03" db="EMBL/GenBank/DDBJ databases">
        <title>Genomics and transcriptomics of the oil-accumulating basidiomycete yeast T. oleaginosus allow insights into substrate utilization and the diverse evolutionary trajectories of mating systems in fungi.</title>
        <authorList>
            <consortium name="DOE Joint Genome Institute"/>
            <person name="Kourist R."/>
            <person name="Kracht O."/>
            <person name="Bracharz F."/>
            <person name="Lipzen A."/>
            <person name="Nolan M."/>
            <person name="Ohm R."/>
            <person name="Grigoriev I."/>
            <person name="Sun S."/>
            <person name="Heitman J."/>
            <person name="Bruck T."/>
            <person name="Nowrousian M."/>
        </authorList>
    </citation>
    <scope>NUCLEOTIDE SEQUENCE [LARGE SCALE GENOMIC DNA]</scope>
    <source>
        <strain evidence="3 4">IBC0246</strain>
    </source>
</reference>
<proteinExistence type="predicted"/>
<evidence type="ECO:0000256" key="1">
    <source>
        <dbReference type="PROSITE-ProRule" id="PRU00235"/>
    </source>
</evidence>
<organism evidence="3 4">
    <name type="scientific">Cutaneotrichosporon oleaginosum</name>
    <dbReference type="NCBI Taxonomy" id="879819"/>
    <lineage>
        <taxon>Eukaryota</taxon>
        <taxon>Fungi</taxon>
        <taxon>Dikarya</taxon>
        <taxon>Basidiomycota</taxon>
        <taxon>Agaricomycotina</taxon>
        <taxon>Tremellomycetes</taxon>
        <taxon>Trichosporonales</taxon>
        <taxon>Trichosporonaceae</taxon>
        <taxon>Cutaneotrichosporon</taxon>
    </lineage>
</organism>
<protein>
    <submittedName>
        <fullName evidence="3">Uncharacterized protein</fullName>
    </submittedName>
</protein>
<dbReference type="EMBL" id="KQ087204">
    <property type="protein sequence ID" value="KLT42532.1"/>
    <property type="molecule type" value="Genomic_DNA"/>
</dbReference>
<dbReference type="Pfam" id="PF00415">
    <property type="entry name" value="RCC1"/>
    <property type="match status" value="1"/>
</dbReference>
<evidence type="ECO:0000256" key="2">
    <source>
        <dbReference type="SAM" id="MobiDB-lite"/>
    </source>
</evidence>